<dbReference type="GO" id="GO:0005634">
    <property type="term" value="C:nucleus"/>
    <property type="evidence" value="ECO:0007669"/>
    <property type="project" value="TreeGrafter"/>
</dbReference>
<evidence type="ECO:0000313" key="5">
    <source>
        <dbReference type="EMBL" id="EPZ31648.1"/>
    </source>
</evidence>
<evidence type="ECO:0000256" key="4">
    <source>
        <dbReference type="ARBA" id="ARBA00047303"/>
    </source>
</evidence>
<dbReference type="PANTHER" id="PTHR31399:SF0">
    <property type="entry name" value="DNA-DIRECTED PRIMASE_POLYMERASE PROTEIN"/>
    <property type="match status" value="1"/>
</dbReference>
<dbReference type="InterPro" id="IPR044917">
    <property type="entry name" value="PRIMPOL"/>
</dbReference>
<name>A0A075AT26_ROZAC</name>
<dbReference type="Proteomes" id="UP000030755">
    <property type="component" value="Unassembled WGS sequence"/>
</dbReference>
<dbReference type="GO" id="GO:0042276">
    <property type="term" value="P:error-prone translesion synthesis"/>
    <property type="evidence" value="ECO:0007669"/>
    <property type="project" value="InterPro"/>
</dbReference>
<dbReference type="GO" id="GO:0009411">
    <property type="term" value="P:response to UV"/>
    <property type="evidence" value="ECO:0007669"/>
    <property type="project" value="TreeGrafter"/>
</dbReference>
<dbReference type="EC" id="2.7.7.102" evidence="3"/>
<dbReference type="PANTHER" id="PTHR31399">
    <property type="entry name" value="DNA-DIRECTED PRIMASE / POLYMERASE PROTEIN"/>
    <property type="match status" value="1"/>
</dbReference>
<reference evidence="5 6" key="1">
    <citation type="journal article" date="2013" name="Curr. Biol.">
        <title>Shared signatures of parasitism and phylogenomics unite Cryptomycota and microsporidia.</title>
        <authorList>
            <person name="James T.Y."/>
            <person name="Pelin A."/>
            <person name="Bonen L."/>
            <person name="Ahrendt S."/>
            <person name="Sain D."/>
            <person name="Corradi N."/>
            <person name="Stajich J.E."/>
        </authorList>
    </citation>
    <scope>NUCLEOTIDE SEQUENCE [LARGE SCALE GENOMIC DNA]</scope>
    <source>
        <strain evidence="5 6">CSF55</strain>
    </source>
</reference>
<dbReference type="Pfam" id="PF03121">
    <property type="entry name" value="Herpes_UL52"/>
    <property type="match status" value="1"/>
</dbReference>
<evidence type="ECO:0000256" key="2">
    <source>
        <dbReference type="ARBA" id="ARBA00044677"/>
    </source>
</evidence>
<comment type="catalytic activity">
    <reaction evidence="4">
        <text>DNA(n) + a 2'-deoxyribonucleoside 5'-triphosphate = DNA(n+1) + diphosphate</text>
        <dbReference type="Rhea" id="RHEA:22508"/>
        <dbReference type="Rhea" id="RHEA-COMP:17339"/>
        <dbReference type="Rhea" id="RHEA-COMP:17340"/>
        <dbReference type="ChEBI" id="CHEBI:33019"/>
        <dbReference type="ChEBI" id="CHEBI:61560"/>
        <dbReference type="ChEBI" id="CHEBI:173112"/>
        <dbReference type="EC" id="2.7.7.7"/>
    </reaction>
    <physiologicalReaction direction="left-to-right" evidence="4">
        <dbReference type="Rhea" id="RHEA:22509"/>
    </physiologicalReaction>
</comment>
<dbReference type="GO" id="GO:0031297">
    <property type="term" value="P:replication fork processing"/>
    <property type="evidence" value="ECO:0007669"/>
    <property type="project" value="TreeGrafter"/>
</dbReference>
<proteinExistence type="predicted"/>
<protein>
    <recommendedName>
        <fullName evidence="1">DNA-directed primase/polymerase protein</fullName>
        <ecNumber evidence="3">2.7.7.102</ecNumber>
    </recommendedName>
</protein>
<dbReference type="GO" id="GO:0006264">
    <property type="term" value="P:mitochondrial DNA replication"/>
    <property type="evidence" value="ECO:0007669"/>
    <property type="project" value="TreeGrafter"/>
</dbReference>
<dbReference type="GO" id="GO:0003887">
    <property type="term" value="F:DNA-directed DNA polymerase activity"/>
    <property type="evidence" value="ECO:0007669"/>
    <property type="project" value="UniProtKB-EC"/>
</dbReference>
<evidence type="ECO:0000256" key="1">
    <source>
        <dbReference type="ARBA" id="ARBA00026139"/>
    </source>
</evidence>
<comment type="catalytic activity">
    <reaction evidence="2">
        <text>ssDNA + n NTP = ssDNA/pppN(pN)n-1 hybrid + (n-1) diphosphate.</text>
        <dbReference type="EC" id="2.7.7.102"/>
    </reaction>
</comment>
<dbReference type="EMBL" id="KE561209">
    <property type="protein sequence ID" value="EPZ31648.1"/>
    <property type="molecule type" value="Genomic_DNA"/>
</dbReference>
<dbReference type="OrthoDB" id="5988181at2759"/>
<dbReference type="HOGENOM" id="CLU_1378838_0_0_1"/>
<gene>
    <name evidence="5" type="ORF">O9G_000127</name>
</gene>
<dbReference type="STRING" id="988480.A0A075AT26"/>
<organism evidence="5 6">
    <name type="scientific">Rozella allomycis (strain CSF55)</name>
    <dbReference type="NCBI Taxonomy" id="988480"/>
    <lineage>
        <taxon>Eukaryota</taxon>
        <taxon>Fungi</taxon>
        <taxon>Fungi incertae sedis</taxon>
        <taxon>Cryptomycota</taxon>
        <taxon>Cryptomycota incertae sedis</taxon>
        <taxon>Rozella</taxon>
    </lineage>
</organism>
<evidence type="ECO:0000313" key="6">
    <source>
        <dbReference type="Proteomes" id="UP000030755"/>
    </source>
</evidence>
<sequence>MYLSCKYEKQAVFTLSDENEFRFEDQSTFNIWRHTLICPEKADIPDEGSLLRGPFHDDDASNLTKKAKHDPEHVSKSSNVESFFTPNSKSYNSLEEFLLNYVRQNSPNATLRSKKEIGNGKFLSYAFNNYRFCELSNRNHKSNNVLVIVNLDDQTYYQKCMDPVCRNFGQAPKHVLPDGIVFQGELLENLLDDAFWED</sequence>
<dbReference type="GO" id="GO:0005759">
    <property type="term" value="C:mitochondrial matrix"/>
    <property type="evidence" value="ECO:0007669"/>
    <property type="project" value="TreeGrafter"/>
</dbReference>
<dbReference type="AlphaFoldDB" id="A0A075AT26"/>
<accession>A0A075AT26</accession>
<keyword evidence="6" id="KW-1185">Reference proteome</keyword>
<evidence type="ECO:0000256" key="3">
    <source>
        <dbReference type="ARBA" id="ARBA00044768"/>
    </source>
</evidence>
<dbReference type="GO" id="GO:0003682">
    <property type="term" value="F:chromatin binding"/>
    <property type="evidence" value="ECO:0007669"/>
    <property type="project" value="TreeGrafter"/>
</dbReference>